<feature type="transmembrane region" description="Helical" evidence="12">
    <location>
        <begin position="127"/>
        <end position="148"/>
    </location>
</feature>
<keyword evidence="14" id="KW-1185">Reference proteome</keyword>
<feature type="transmembrane region" description="Helical" evidence="12">
    <location>
        <begin position="12"/>
        <end position="32"/>
    </location>
</feature>
<evidence type="ECO:0000256" key="1">
    <source>
        <dbReference type="ARBA" id="ARBA00004651"/>
    </source>
</evidence>
<dbReference type="FunFam" id="1.20.1280.290:FF:000004">
    <property type="entry name" value="Sugar transporter SWEET"/>
    <property type="match status" value="1"/>
</dbReference>
<protein>
    <recommendedName>
        <fullName evidence="12">Sugar transporter SWEET</fullName>
    </recommendedName>
</protein>
<keyword evidence="6 12" id="KW-0762">Sugar transport</keyword>
<evidence type="ECO:0000256" key="12">
    <source>
        <dbReference type="RuleBase" id="RU910715"/>
    </source>
</evidence>
<dbReference type="AlphaFoldDB" id="A0A9P0HLV0"/>
<evidence type="ECO:0000256" key="5">
    <source>
        <dbReference type="ARBA" id="ARBA00022475"/>
    </source>
</evidence>
<keyword evidence="7 12" id="KW-0812">Transmembrane</keyword>
<proteinExistence type="inferred from homology"/>
<evidence type="ECO:0000256" key="11">
    <source>
        <dbReference type="ARBA" id="ARBA00023136"/>
    </source>
</evidence>
<evidence type="ECO:0000256" key="9">
    <source>
        <dbReference type="ARBA" id="ARBA00022989"/>
    </source>
</evidence>
<reference evidence="13" key="1">
    <citation type="submission" date="2022-01" db="EMBL/GenBank/DDBJ databases">
        <authorList>
            <person name="King R."/>
        </authorList>
    </citation>
    <scope>NUCLEOTIDE SEQUENCE</scope>
</reference>
<dbReference type="Gene3D" id="1.20.1280.290">
    <property type="match status" value="2"/>
</dbReference>
<dbReference type="GO" id="GO:0051119">
    <property type="term" value="F:sugar transmembrane transporter activity"/>
    <property type="evidence" value="ECO:0007669"/>
    <property type="project" value="InterPro"/>
</dbReference>
<feature type="transmembrane region" description="Helical" evidence="12">
    <location>
        <begin position="44"/>
        <end position="63"/>
    </location>
</feature>
<keyword evidence="5" id="KW-1003">Cell membrane</keyword>
<dbReference type="InterPro" id="IPR047664">
    <property type="entry name" value="SWEET"/>
</dbReference>
<evidence type="ECO:0000256" key="7">
    <source>
        <dbReference type="ARBA" id="ARBA00022692"/>
    </source>
</evidence>
<evidence type="ECO:0000256" key="2">
    <source>
        <dbReference type="ARBA" id="ARBA00004653"/>
    </source>
</evidence>
<name>A0A9P0HLV0_NEZVI</name>
<comment type="function">
    <text evidence="12">Mediates sugar transport across membranes.</text>
</comment>
<gene>
    <name evidence="13" type="ORF">NEZAVI_LOCUS13375</name>
</gene>
<comment type="subcellular location">
    <subcellularLocation>
        <location evidence="1 12">Cell membrane</location>
        <topology evidence="1 12">Multi-pass membrane protein</topology>
    </subcellularLocation>
    <subcellularLocation>
        <location evidence="2">Golgi apparatus membrane</location>
        <topology evidence="2">Multi-pass membrane protein</topology>
    </subcellularLocation>
</comment>
<dbReference type="PANTHER" id="PTHR10791">
    <property type="entry name" value="RAG1-ACTIVATING PROTEIN 1"/>
    <property type="match status" value="1"/>
</dbReference>
<dbReference type="GO" id="GO:0000139">
    <property type="term" value="C:Golgi membrane"/>
    <property type="evidence" value="ECO:0007669"/>
    <property type="project" value="UniProtKB-SubCell"/>
</dbReference>
<feature type="transmembrane region" description="Helical" evidence="12">
    <location>
        <begin position="193"/>
        <end position="210"/>
    </location>
</feature>
<keyword evidence="10" id="KW-0333">Golgi apparatus</keyword>
<dbReference type="OrthoDB" id="409725at2759"/>
<feature type="transmembrane region" description="Helical" evidence="12">
    <location>
        <begin position="96"/>
        <end position="115"/>
    </location>
</feature>
<keyword evidence="8" id="KW-0677">Repeat</keyword>
<feature type="transmembrane region" description="Helical" evidence="12">
    <location>
        <begin position="69"/>
        <end position="89"/>
    </location>
</feature>
<evidence type="ECO:0000313" key="14">
    <source>
        <dbReference type="Proteomes" id="UP001152798"/>
    </source>
</evidence>
<dbReference type="Proteomes" id="UP001152798">
    <property type="component" value="Chromosome 6"/>
</dbReference>
<dbReference type="GO" id="GO:0005886">
    <property type="term" value="C:plasma membrane"/>
    <property type="evidence" value="ECO:0007669"/>
    <property type="project" value="UniProtKB-SubCell"/>
</dbReference>
<evidence type="ECO:0000256" key="6">
    <source>
        <dbReference type="ARBA" id="ARBA00022597"/>
    </source>
</evidence>
<accession>A0A9P0HLV0</accession>
<evidence type="ECO:0000256" key="3">
    <source>
        <dbReference type="ARBA" id="ARBA00007809"/>
    </source>
</evidence>
<evidence type="ECO:0000313" key="13">
    <source>
        <dbReference type="EMBL" id="CAH1405088.1"/>
    </source>
</evidence>
<feature type="transmembrane region" description="Helical" evidence="12">
    <location>
        <begin position="160"/>
        <end position="181"/>
    </location>
</feature>
<keyword evidence="9 12" id="KW-1133">Transmembrane helix</keyword>
<evidence type="ECO:0000256" key="4">
    <source>
        <dbReference type="ARBA" id="ARBA00022448"/>
    </source>
</evidence>
<dbReference type="EMBL" id="OV725082">
    <property type="protein sequence ID" value="CAH1405088.1"/>
    <property type="molecule type" value="Genomic_DNA"/>
</dbReference>
<evidence type="ECO:0000256" key="10">
    <source>
        <dbReference type="ARBA" id="ARBA00023034"/>
    </source>
</evidence>
<evidence type="ECO:0000256" key="8">
    <source>
        <dbReference type="ARBA" id="ARBA00022737"/>
    </source>
</evidence>
<dbReference type="PANTHER" id="PTHR10791:SF5">
    <property type="entry name" value="SUGAR TRANSPORTER SWEET"/>
    <property type="match status" value="1"/>
</dbReference>
<comment type="similarity">
    <text evidence="3 12">Belongs to the SWEET sugar transporter family.</text>
</comment>
<dbReference type="InterPro" id="IPR004316">
    <property type="entry name" value="SWEET_rpt"/>
</dbReference>
<keyword evidence="11 12" id="KW-0472">Membrane</keyword>
<dbReference type="Pfam" id="PF03083">
    <property type="entry name" value="MtN3_slv"/>
    <property type="match status" value="2"/>
</dbReference>
<sequence length="221" mass="24679">MPLQEYKEIVGNVAAVVTIAQFFSPVAIIRKIIVQKSTKNVDPVPFVGGLGMGIVMLQHGLILNDMAMIPVNIFAFVLNLIYLSIFYKYHQDKSDLLMKLAKVLAGAAVMVGYAQVEQRIDTTRLEFNYGLIVTLLMFVLIGAPLFNLKEIIETKNTEMLPFPMILSGTVVTSLWLLYGIILENIFIEVQNVVGLLLCLAQLSLFVIFPSKPSEKDLKKKE</sequence>
<organism evidence="13 14">
    <name type="scientific">Nezara viridula</name>
    <name type="common">Southern green stink bug</name>
    <name type="synonym">Cimex viridulus</name>
    <dbReference type="NCBI Taxonomy" id="85310"/>
    <lineage>
        <taxon>Eukaryota</taxon>
        <taxon>Metazoa</taxon>
        <taxon>Ecdysozoa</taxon>
        <taxon>Arthropoda</taxon>
        <taxon>Hexapoda</taxon>
        <taxon>Insecta</taxon>
        <taxon>Pterygota</taxon>
        <taxon>Neoptera</taxon>
        <taxon>Paraneoptera</taxon>
        <taxon>Hemiptera</taxon>
        <taxon>Heteroptera</taxon>
        <taxon>Panheteroptera</taxon>
        <taxon>Pentatomomorpha</taxon>
        <taxon>Pentatomoidea</taxon>
        <taxon>Pentatomidae</taxon>
        <taxon>Pentatominae</taxon>
        <taxon>Nezara</taxon>
    </lineage>
</organism>
<keyword evidence="4 12" id="KW-0813">Transport</keyword>